<reference evidence="8 9" key="1">
    <citation type="submission" date="2017-09" db="EMBL/GenBank/DDBJ databases">
        <title>Biodiversity and function of Thalassospira species in the particle-attached aromatic-hydrocarbon-degrading consortia from the surface seawater of the China South Sea.</title>
        <authorList>
            <person name="Dong C."/>
            <person name="Lai Q."/>
            <person name="Shao Z."/>
        </authorList>
    </citation>
    <scope>NUCLEOTIDE SEQUENCE [LARGE SCALE GENOMIC DNA]</scope>
    <source>
        <strain evidence="8 9">139Z-12</strain>
    </source>
</reference>
<dbReference type="PANTHER" id="PTHR23513">
    <property type="entry name" value="INTEGRAL MEMBRANE EFFLUX PROTEIN-RELATED"/>
    <property type="match status" value="1"/>
</dbReference>
<sequence>MFTARLADQFLLFVVPLVVYQTTQSVSLSGLAYAVETLPRVLFYPVCGVLADRYAPLRLMQVSQIGRALICVLGLIGFSLFGGLGWVVGISALCGLLTTQGFMAREVMLPQIFAHARFEKTQSISQSVNQTSIVAGPLLAASLFAISDWQTVVVIAAILFVCAEISMMIWRRANRTPIVATDDRNASWIIPFKTAFSHLVYLPGLKRVIALTASVNLIFGVTLATSAAMVTGLYAQSEEHYALLQTVGAVFTIVVLMMAGASRLSIGMIGLVSFSGVLIGGIVTAISPDYWLYMVGFAIVLGFDGMFNIYIRTVRQKIIPAKDYGKTTGVIILFNNLTQPLAGVLVGLTASVAQTGGLILVLCIVTALGGLLLSLPRLFARTTG</sequence>
<keyword evidence="2" id="KW-0813">Transport</keyword>
<dbReference type="InterPro" id="IPR036259">
    <property type="entry name" value="MFS_trans_sf"/>
</dbReference>
<dbReference type="AlphaFoldDB" id="A0A2N3L243"/>
<dbReference type="Proteomes" id="UP000233332">
    <property type="component" value="Unassembled WGS sequence"/>
</dbReference>
<evidence type="ECO:0000256" key="3">
    <source>
        <dbReference type="ARBA" id="ARBA00022475"/>
    </source>
</evidence>
<dbReference type="Pfam" id="PF07690">
    <property type="entry name" value="MFS_1"/>
    <property type="match status" value="1"/>
</dbReference>
<proteinExistence type="predicted"/>
<feature type="transmembrane region" description="Helical" evidence="7">
    <location>
        <begin position="266"/>
        <end position="286"/>
    </location>
</feature>
<dbReference type="SUPFAM" id="SSF103473">
    <property type="entry name" value="MFS general substrate transporter"/>
    <property type="match status" value="1"/>
</dbReference>
<evidence type="ECO:0000256" key="5">
    <source>
        <dbReference type="ARBA" id="ARBA00022989"/>
    </source>
</evidence>
<evidence type="ECO:0000313" key="9">
    <source>
        <dbReference type="Proteomes" id="UP000233332"/>
    </source>
</evidence>
<organism evidence="8 9">
    <name type="scientific">Thalassospira lohafexi</name>
    <dbReference type="NCBI Taxonomy" id="744227"/>
    <lineage>
        <taxon>Bacteria</taxon>
        <taxon>Pseudomonadati</taxon>
        <taxon>Pseudomonadota</taxon>
        <taxon>Alphaproteobacteria</taxon>
        <taxon>Rhodospirillales</taxon>
        <taxon>Thalassospiraceae</taxon>
        <taxon>Thalassospira</taxon>
    </lineage>
</organism>
<dbReference type="EMBL" id="NXGX01000008">
    <property type="protein sequence ID" value="PKR56875.1"/>
    <property type="molecule type" value="Genomic_DNA"/>
</dbReference>
<evidence type="ECO:0000256" key="4">
    <source>
        <dbReference type="ARBA" id="ARBA00022692"/>
    </source>
</evidence>
<keyword evidence="6 7" id="KW-0472">Membrane</keyword>
<evidence type="ECO:0000256" key="1">
    <source>
        <dbReference type="ARBA" id="ARBA00004651"/>
    </source>
</evidence>
<protein>
    <submittedName>
        <fullName evidence="8">MFS transporter</fullName>
    </submittedName>
</protein>
<comment type="subcellular location">
    <subcellularLocation>
        <location evidence="1">Cell membrane</location>
        <topology evidence="1">Multi-pass membrane protein</topology>
    </subcellularLocation>
</comment>
<keyword evidence="4 7" id="KW-0812">Transmembrane</keyword>
<dbReference type="Gene3D" id="1.20.1250.20">
    <property type="entry name" value="MFS general substrate transporter like domains"/>
    <property type="match status" value="1"/>
</dbReference>
<evidence type="ECO:0000256" key="6">
    <source>
        <dbReference type="ARBA" id="ARBA00023136"/>
    </source>
</evidence>
<gene>
    <name evidence="8" type="ORF">COO92_17955</name>
</gene>
<feature type="transmembrane region" description="Helical" evidence="7">
    <location>
        <begin position="149"/>
        <end position="170"/>
    </location>
</feature>
<accession>A0A2N3L243</accession>
<keyword evidence="5 7" id="KW-1133">Transmembrane helix</keyword>
<feature type="transmembrane region" description="Helical" evidence="7">
    <location>
        <begin position="208"/>
        <end position="235"/>
    </location>
</feature>
<feature type="transmembrane region" description="Helical" evidence="7">
    <location>
        <begin position="332"/>
        <end position="352"/>
    </location>
</feature>
<feature type="transmembrane region" description="Helical" evidence="7">
    <location>
        <begin position="69"/>
        <end position="98"/>
    </location>
</feature>
<evidence type="ECO:0000313" key="8">
    <source>
        <dbReference type="EMBL" id="PKR56875.1"/>
    </source>
</evidence>
<dbReference type="PANTHER" id="PTHR23513:SF9">
    <property type="entry name" value="ENTEROBACTIN EXPORTER ENTS"/>
    <property type="match status" value="1"/>
</dbReference>
<dbReference type="GO" id="GO:0022857">
    <property type="term" value="F:transmembrane transporter activity"/>
    <property type="evidence" value="ECO:0007669"/>
    <property type="project" value="InterPro"/>
</dbReference>
<keyword evidence="9" id="KW-1185">Reference proteome</keyword>
<dbReference type="GO" id="GO:0005886">
    <property type="term" value="C:plasma membrane"/>
    <property type="evidence" value="ECO:0007669"/>
    <property type="project" value="UniProtKB-SubCell"/>
</dbReference>
<dbReference type="CDD" id="cd06173">
    <property type="entry name" value="MFS_MefA_like"/>
    <property type="match status" value="1"/>
</dbReference>
<keyword evidence="3" id="KW-1003">Cell membrane</keyword>
<name>A0A2N3L243_9PROT</name>
<evidence type="ECO:0000256" key="2">
    <source>
        <dbReference type="ARBA" id="ARBA00022448"/>
    </source>
</evidence>
<evidence type="ECO:0000256" key="7">
    <source>
        <dbReference type="SAM" id="Phobius"/>
    </source>
</evidence>
<comment type="caution">
    <text evidence="8">The sequence shown here is derived from an EMBL/GenBank/DDBJ whole genome shotgun (WGS) entry which is preliminary data.</text>
</comment>
<feature type="transmembrane region" description="Helical" evidence="7">
    <location>
        <begin position="358"/>
        <end position="380"/>
    </location>
</feature>
<dbReference type="InterPro" id="IPR011701">
    <property type="entry name" value="MFS"/>
</dbReference>
<feature type="transmembrane region" description="Helical" evidence="7">
    <location>
        <begin position="241"/>
        <end position="259"/>
    </location>
</feature>
<feature type="transmembrane region" description="Helical" evidence="7">
    <location>
        <begin position="292"/>
        <end position="311"/>
    </location>
</feature>